<comment type="function">
    <text evidence="7">Catalyzes the formation of 6,7-dimethyl-8-ribityllumazine by condensation of 5-amino-6-(D-ribitylamino)uracil with 3,4-dihydroxy-2-butanone 4-phosphate. This is the penultimate step in the biosynthesis of riboflavin.</text>
</comment>
<dbReference type="InterPro" id="IPR034964">
    <property type="entry name" value="LS"/>
</dbReference>
<reference evidence="9" key="1">
    <citation type="journal article" date="2019" name="Int. J. Syst. Evol. Microbiol.">
        <title>The Global Catalogue of Microorganisms (GCM) 10K type strain sequencing project: providing services to taxonomists for standard genome sequencing and annotation.</title>
        <authorList>
            <consortium name="The Broad Institute Genomics Platform"/>
            <consortium name="The Broad Institute Genome Sequencing Center for Infectious Disease"/>
            <person name="Wu L."/>
            <person name="Ma J."/>
        </authorList>
    </citation>
    <scope>NUCLEOTIDE SEQUENCE [LARGE SCALE GENOMIC DNA]</scope>
    <source>
        <strain evidence="9">CCM 8936</strain>
    </source>
</reference>
<proteinExistence type="inferred from homology"/>
<dbReference type="Gene3D" id="3.40.50.960">
    <property type="entry name" value="Lumazine/riboflavin synthase"/>
    <property type="match status" value="1"/>
</dbReference>
<evidence type="ECO:0000256" key="7">
    <source>
        <dbReference type="HAMAP-Rule" id="MF_00178"/>
    </source>
</evidence>
<evidence type="ECO:0000256" key="4">
    <source>
        <dbReference type="ARBA" id="ARBA00022619"/>
    </source>
</evidence>
<evidence type="ECO:0000256" key="3">
    <source>
        <dbReference type="ARBA" id="ARBA00012664"/>
    </source>
</evidence>
<comment type="pathway">
    <text evidence="1 7">Cofactor biosynthesis; riboflavin biosynthesis; riboflavin from 2-hydroxy-3-oxobutyl phosphate and 5-amino-6-(D-ribitylamino)uracil: step 1/2.</text>
</comment>
<feature type="binding site" evidence="7">
    <location>
        <begin position="56"/>
        <end position="58"/>
    </location>
    <ligand>
        <name>5-amino-6-(D-ribitylamino)uracil</name>
        <dbReference type="ChEBI" id="CHEBI:15934"/>
    </ligand>
</feature>
<dbReference type="InterPro" id="IPR002180">
    <property type="entry name" value="LS/RS"/>
</dbReference>
<evidence type="ECO:0000256" key="2">
    <source>
        <dbReference type="ARBA" id="ARBA00007424"/>
    </source>
</evidence>
<gene>
    <name evidence="7 8" type="primary">ribH</name>
    <name evidence="8" type="ORF">ACFQ42_04490</name>
</gene>
<organism evidence="8 9">
    <name type="scientific">Companilactobacillus keshanensis</name>
    <dbReference type="NCBI Taxonomy" id="2486003"/>
    <lineage>
        <taxon>Bacteria</taxon>
        <taxon>Bacillati</taxon>
        <taxon>Bacillota</taxon>
        <taxon>Bacilli</taxon>
        <taxon>Lactobacillales</taxon>
        <taxon>Lactobacillaceae</taxon>
        <taxon>Companilactobacillus</taxon>
    </lineage>
</organism>
<dbReference type="NCBIfam" id="TIGR00114">
    <property type="entry name" value="lumazine-synth"/>
    <property type="match status" value="1"/>
</dbReference>
<feature type="binding site" evidence="7">
    <location>
        <begin position="85"/>
        <end position="86"/>
    </location>
    <ligand>
        <name>(2S)-2-hydroxy-3-oxobutyl phosphate</name>
        <dbReference type="ChEBI" id="CHEBI:58830"/>
    </ligand>
</feature>
<feature type="active site" description="Proton donor" evidence="7">
    <location>
        <position position="88"/>
    </location>
</feature>
<keyword evidence="4 7" id="KW-0686">Riboflavin biosynthesis</keyword>
<keyword evidence="5 7" id="KW-0808">Transferase</keyword>
<dbReference type="HAMAP" id="MF_00178">
    <property type="entry name" value="Lumazine_synth"/>
    <property type="match status" value="1"/>
</dbReference>
<sequence>MTKVIGQINGKNLKIAIVVAQFNELVTAKLTSGAVETLIRCNVLNDNITIITVPGAMEISRIAKIASESKKFDGIIALGAVVKGETSHYDYVCSESASGVASVSLNGPIPVMFGILTTDTMDQALNRAGGKIGNKGSECAMGVLEMISIEQQI</sequence>
<protein>
    <recommendedName>
        <fullName evidence="3 7">6,7-dimethyl-8-ribityllumazine synthase</fullName>
        <shortName evidence="7">DMRL synthase</shortName>
        <shortName evidence="7">LS</shortName>
        <shortName evidence="7">Lumazine synthase</shortName>
        <ecNumber evidence="3 7">2.5.1.78</ecNumber>
    </recommendedName>
</protein>
<feature type="binding site" evidence="7">
    <location>
        <begin position="80"/>
        <end position="82"/>
    </location>
    <ligand>
        <name>5-amino-6-(D-ribitylamino)uracil</name>
        <dbReference type="ChEBI" id="CHEBI:15934"/>
    </ligand>
</feature>
<feature type="binding site" evidence="7">
    <location>
        <position position="22"/>
    </location>
    <ligand>
        <name>5-amino-6-(D-ribitylamino)uracil</name>
        <dbReference type="ChEBI" id="CHEBI:15934"/>
    </ligand>
</feature>
<keyword evidence="9" id="KW-1185">Reference proteome</keyword>
<dbReference type="Pfam" id="PF00885">
    <property type="entry name" value="DMRL_synthase"/>
    <property type="match status" value="1"/>
</dbReference>
<accession>A0ABW4BU01</accession>
<evidence type="ECO:0000256" key="1">
    <source>
        <dbReference type="ARBA" id="ARBA00004917"/>
    </source>
</evidence>
<dbReference type="EMBL" id="JBHTOI010000031">
    <property type="protein sequence ID" value="MFD1417992.1"/>
    <property type="molecule type" value="Genomic_DNA"/>
</dbReference>
<comment type="caution">
    <text evidence="8">The sequence shown here is derived from an EMBL/GenBank/DDBJ whole genome shotgun (WGS) entry which is preliminary data.</text>
</comment>
<evidence type="ECO:0000313" key="9">
    <source>
        <dbReference type="Proteomes" id="UP001597251"/>
    </source>
</evidence>
<feature type="binding site" evidence="7">
    <location>
        <position position="127"/>
    </location>
    <ligand>
        <name>(2S)-2-hydroxy-3-oxobutyl phosphate</name>
        <dbReference type="ChEBI" id="CHEBI:58830"/>
    </ligand>
</feature>
<evidence type="ECO:0000256" key="6">
    <source>
        <dbReference type="ARBA" id="ARBA00048785"/>
    </source>
</evidence>
<dbReference type="PANTHER" id="PTHR21058:SF0">
    <property type="entry name" value="6,7-DIMETHYL-8-RIBITYLLUMAZINE SYNTHASE"/>
    <property type="match status" value="1"/>
</dbReference>
<comment type="similarity">
    <text evidence="2 7">Belongs to the DMRL synthase family.</text>
</comment>
<dbReference type="InterPro" id="IPR036467">
    <property type="entry name" value="LS/RS_sf"/>
</dbReference>
<dbReference type="RefSeq" id="WP_125678217.1">
    <property type="nucleotide sequence ID" value="NZ_JBHTOI010000031.1"/>
</dbReference>
<dbReference type="GO" id="GO:0000906">
    <property type="term" value="F:6,7-dimethyl-8-ribityllumazine synthase activity"/>
    <property type="evidence" value="ECO:0007669"/>
    <property type="project" value="UniProtKB-EC"/>
</dbReference>
<dbReference type="PANTHER" id="PTHR21058">
    <property type="entry name" value="6,7-DIMETHYL-8-RIBITYLLUMAZINE SYNTHASE DMRL SYNTHASE LUMAZINE SYNTHASE"/>
    <property type="match status" value="1"/>
</dbReference>
<evidence type="ECO:0000313" key="8">
    <source>
        <dbReference type="EMBL" id="MFD1417992.1"/>
    </source>
</evidence>
<dbReference type="CDD" id="cd09209">
    <property type="entry name" value="Lumazine_synthase-I"/>
    <property type="match status" value="1"/>
</dbReference>
<dbReference type="EC" id="2.5.1.78" evidence="3 7"/>
<evidence type="ECO:0000256" key="5">
    <source>
        <dbReference type="ARBA" id="ARBA00022679"/>
    </source>
</evidence>
<dbReference type="Proteomes" id="UP001597251">
    <property type="component" value="Unassembled WGS sequence"/>
</dbReference>
<comment type="catalytic activity">
    <reaction evidence="6 7">
        <text>(2S)-2-hydroxy-3-oxobutyl phosphate + 5-amino-6-(D-ribitylamino)uracil = 6,7-dimethyl-8-(1-D-ribityl)lumazine + phosphate + 2 H2O + H(+)</text>
        <dbReference type="Rhea" id="RHEA:26152"/>
        <dbReference type="ChEBI" id="CHEBI:15377"/>
        <dbReference type="ChEBI" id="CHEBI:15378"/>
        <dbReference type="ChEBI" id="CHEBI:15934"/>
        <dbReference type="ChEBI" id="CHEBI:43474"/>
        <dbReference type="ChEBI" id="CHEBI:58201"/>
        <dbReference type="ChEBI" id="CHEBI:58830"/>
        <dbReference type="EC" id="2.5.1.78"/>
    </reaction>
</comment>
<name>A0ABW4BU01_9LACO</name>
<feature type="binding site" evidence="7">
    <location>
        <position position="113"/>
    </location>
    <ligand>
        <name>5-amino-6-(D-ribitylamino)uracil</name>
        <dbReference type="ChEBI" id="CHEBI:15934"/>
    </ligand>
</feature>
<dbReference type="SUPFAM" id="SSF52121">
    <property type="entry name" value="Lumazine synthase"/>
    <property type="match status" value="1"/>
</dbReference>